<proteinExistence type="inferred from homology"/>
<evidence type="ECO:0000256" key="1">
    <source>
        <dbReference type="ARBA" id="ARBA00001933"/>
    </source>
</evidence>
<evidence type="ECO:0000313" key="12">
    <source>
        <dbReference type="EMBL" id="RHN05170.1"/>
    </source>
</evidence>
<dbReference type="Proteomes" id="UP000283513">
    <property type="component" value="Unassembled WGS sequence"/>
</dbReference>
<evidence type="ECO:0000256" key="6">
    <source>
        <dbReference type="PIRSR" id="PIRSR000524-1"/>
    </source>
</evidence>
<evidence type="ECO:0000256" key="4">
    <source>
        <dbReference type="ARBA" id="ARBA00022679"/>
    </source>
</evidence>
<dbReference type="Proteomes" id="UP000283586">
    <property type="component" value="Unassembled WGS sequence"/>
</dbReference>
<organism evidence="11 13">
    <name type="scientific">Roseburia intestinalis</name>
    <dbReference type="NCBI Taxonomy" id="166486"/>
    <lineage>
        <taxon>Bacteria</taxon>
        <taxon>Bacillati</taxon>
        <taxon>Bacillota</taxon>
        <taxon>Clostridia</taxon>
        <taxon>Lachnospirales</taxon>
        <taxon>Lachnospiraceae</taxon>
        <taxon>Roseburia</taxon>
    </lineage>
</organism>
<feature type="binding site" evidence="6">
    <location>
        <position position="336"/>
    </location>
    <ligand>
        <name>substrate</name>
    </ligand>
</feature>
<evidence type="ECO:0000259" key="10">
    <source>
        <dbReference type="Pfam" id="PF00266"/>
    </source>
</evidence>
<dbReference type="InterPro" id="IPR000192">
    <property type="entry name" value="Aminotrans_V_dom"/>
</dbReference>
<comment type="caution">
    <text evidence="11">The sequence shown here is derived from an EMBL/GenBank/DDBJ whole genome shotgun (WGS) entry which is preliminary data.</text>
</comment>
<evidence type="ECO:0000313" key="13">
    <source>
        <dbReference type="Proteomes" id="UP000283513"/>
    </source>
</evidence>
<comment type="cofactor">
    <cofactor evidence="1 7 9">
        <name>pyridoxal 5'-phosphate</name>
        <dbReference type="ChEBI" id="CHEBI:597326"/>
    </cofactor>
</comment>
<accession>A0A3R6ATI4</accession>
<dbReference type="PANTHER" id="PTHR21152">
    <property type="entry name" value="AMINOTRANSFERASE CLASS V"/>
    <property type="match status" value="1"/>
</dbReference>
<dbReference type="GO" id="GO:0004760">
    <property type="term" value="F:L-serine-pyruvate transaminase activity"/>
    <property type="evidence" value="ECO:0007669"/>
    <property type="project" value="TreeGrafter"/>
</dbReference>
<dbReference type="InterPro" id="IPR015422">
    <property type="entry name" value="PyrdxlP-dep_Trfase_small"/>
</dbReference>
<evidence type="ECO:0000256" key="5">
    <source>
        <dbReference type="ARBA" id="ARBA00022898"/>
    </source>
</evidence>
<sequence length="384" mass="42520">MEIIMYKIMTPGPTQVPETVRRARSFACTNPDLDEEFYDFYKETCELISSLLGTKNETLILDGEGILGLEAACASLTEPGDKVLVIDNGIYGKGFADFVSMYGGIPELYHADYENTLDVDALAEYLKDHHDYAYATVVHCDTPSGMLNDISRICPLLKQYGILTVVDSVSGMFGERVCVDDFQIDLLCGGSQKAVSAPPGLTFVVVSDDAKEKMKNRKTPIASFYANLMAFDGYYEKKWFPYTMPISDIYGLRAAFNLIAGDKTLYERHARIGSATRAAVKEAGLKLHLQSGYSNTVTVFDIPECTDAKSILDEMRTKYNIMLAGSFDELSGKVIRIGHMGENARLEHMVPALEALSATLTDLGVTLQGNLADLFLKHYREFQD</sequence>
<dbReference type="GO" id="GO:0008453">
    <property type="term" value="F:alanine-glyoxylate transaminase activity"/>
    <property type="evidence" value="ECO:0007669"/>
    <property type="project" value="TreeGrafter"/>
</dbReference>
<comment type="similarity">
    <text evidence="2 8">Belongs to the class-V pyridoxal-phosphate-dependent aminotransferase family.</text>
</comment>
<dbReference type="Pfam" id="PF00266">
    <property type="entry name" value="Aminotran_5"/>
    <property type="match status" value="1"/>
</dbReference>
<keyword evidence="3 11" id="KW-0032">Aminotransferase</keyword>
<dbReference type="Gene3D" id="3.40.640.10">
    <property type="entry name" value="Type I PLP-dependent aspartate aminotransferase-like (Major domain)"/>
    <property type="match status" value="1"/>
</dbReference>
<protein>
    <submittedName>
        <fullName evidence="11">Alanine--glyoxylate aminotransferase family protein</fullName>
    </submittedName>
</protein>
<feature type="domain" description="Aminotransferase class V" evidence="10">
    <location>
        <begin position="32"/>
        <end position="269"/>
    </location>
</feature>
<reference evidence="13 14" key="1">
    <citation type="submission" date="2018-08" db="EMBL/GenBank/DDBJ databases">
        <title>A genome reference for cultivated species of the human gut microbiota.</title>
        <authorList>
            <person name="Zou Y."/>
            <person name="Xue W."/>
            <person name="Luo G."/>
        </authorList>
    </citation>
    <scope>NUCLEOTIDE SEQUENCE [LARGE SCALE GENOMIC DNA]</scope>
    <source>
        <strain evidence="12 14">AF31-21AC</strain>
        <strain evidence="11 13">AM37-1AC</strain>
    </source>
</reference>
<gene>
    <name evidence="11" type="ORF">DW856_02250</name>
    <name evidence="12" type="ORF">DWZ31_15045</name>
</gene>
<dbReference type="InterPro" id="IPR015424">
    <property type="entry name" value="PyrdxlP-dep_Trfase"/>
</dbReference>
<dbReference type="PANTHER" id="PTHR21152:SF24">
    <property type="entry name" value="ALANINE--GLYOXYLATE AMINOTRANSFERASE 1"/>
    <property type="match status" value="1"/>
</dbReference>
<dbReference type="EMBL" id="QRQN01000021">
    <property type="protein sequence ID" value="RHN05170.1"/>
    <property type="molecule type" value="Genomic_DNA"/>
</dbReference>
<feature type="modified residue" description="N6-(pyridoxal phosphate)lysine" evidence="7">
    <location>
        <position position="193"/>
    </location>
</feature>
<dbReference type="Gene3D" id="3.90.1150.10">
    <property type="entry name" value="Aspartate Aminotransferase, domain 1"/>
    <property type="match status" value="1"/>
</dbReference>
<evidence type="ECO:0000313" key="14">
    <source>
        <dbReference type="Proteomes" id="UP000283586"/>
    </source>
</evidence>
<dbReference type="PROSITE" id="PS00595">
    <property type="entry name" value="AA_TRANSFER_CLASS_5"/>
    <property type="match status" value="1"/>
</dbReference>
<dbReference type="InterPro" id="IPR020578">
    <property type="entry name" value="Aminotrans_V_PyrdxlP_BS"/>
</dbReference>
<evidence type="ECO:0000256" key="3">
    <source>
        <dbReference type="ARBA" id="ARBA00022576"/>
    </source>
</evidence>
<evidence type="ECO:0000256" key="7">
    <source>
        <dbReference type="PIRSR" id="PIRSR000524-50"/>
    </source>
</evidence>
<dbReference type="GO" id="GO:0019265">
    <property type="term" value="P:glycine biosynthetic process, by transamination of glyoxylate"/>
    <property type="evidence" value="ECO:0007669"/>
    <property type="project" value="TreeGrafter"/>
</dbReference>
<name>A0A3R6ATI4_9FIRM</name>
<dbReference type="PIRSF" id="PIRSF000524">
    <property type="entry name" value="SPT"/>
    <property type="match status" value="1"/>
</dbReference>
<dbReference type="SUPFAM" id="SSF53383">
    <property type="entry name" value="PLP-dependent transferases"/>
    <property type="match status" value="1"/>
</dbReference>
<dbReference type="EMBL" id="QSHO01000002">
    <property type="protein sequence ID" value="RHC19717.1"/>
    <property type="molecule type" value="Genomic_DNA"/>
</dbReference>
<keyword evidence="4 11" id="KW-0808">Transferase</keyword>
<keyword evidence="5 7" id="KW-0663">Pyridoxal phosphate</keyword>
<dbReference type="AlphaFoldDB" id="A0A3R6ATI4"/>
<dbReference type="InterPro" id="IPR024169">
    <property type="entry name" value="SP_NH2Trfase/AEP_transaminase"/>
</dbReference>
<evidence type="ECO:0000313" key="11">
    <source>
        <dbReference type="EMBL" id="RHC19717.1"/>
    </source>
</evidence>
<evidence type="ECO:0000256" key="8">
    <source>
        <dbReference type="RuleBase" id="RU004075"/>
    </source>
</evidence>
<evidence type="ECO:0000256" key="9">
    <source>
        <dbReference type="RuleBase" id="RU004504"/>
    </source>
</evidence>
<dbReference type="InterPro" id="IPR015421">
    <property type="entry name" value="PyrdxlP-dep_Trfase_major"/>
</dbReference>
<evidence type="ECO:0000256" key="2">
    <source>
        <dbReference type="ARBA" id="ARBA00009236"/>
    </source>
</evidence>